<dbReference type="Gene3D" id="3.40.50.10890">
    <property type="match status" value="1"/>
</dbReference>
<dbReference type="HOGENOM" id="CLU_009673_5_1_2"/>
<reference evidence="4 5" key="1">
    <citation type="submission" date="2011-05" db="EMBL/GenBank/DDBJ databases">
        <title>Complete sequence of Methanotorris igneus Kol 5.</title>
        <authorList>
            <consortium name="US DOE Joint Genome Institute"/>
            <person name="Lucas S."/>
            <person name="Han J."/>
            <person name="Lapidus A."/>
            <person name="Cheng J.-F."/>
            <person name="Goodwin L."/>
            <person name="Pitluck S."/>
            <person name="Peters L."/>
            <person name="Mikhailova N."/>
            <person name="Chertkov O."/>
            <person name="Han C."/>
            <person name="Tapia R."/>
            <person name="Land M."/>
            <person name="Hauser L."/>
            <person name="Kyrpides N."/>
            <person name="Ivanova N."/>
            <person name="Pagani I."/>
            <person name="Sieprawska-Lupa M."/>
            <person name="Whitman W."/>
            <person name="Woyke T."/>
        </authorList>
    </citation>
    <scope>NUCLEOTIDE SEQUENCE [LARGE SCALE GENOMIC DNA]</scope>
    <source>
        <strain evidence="5">DSM 5666 / JCM 11834 / Kol 5</strain>
    </source>
</reference>
<dbReference type="GO" id="GO:0016787">
    <property type="term" value="F:hydrolase activity"/>
    <property type="evidence" value="ECO:0007669"/>
    <property type="project" value="UniProtKB-KW"/>
</dbReference>
<dbReference type="Gene3D" id="3.60.15.10">
    <property type="entry name" value="Ribonuclease Z/Hydroxyacylglutathione hydrolase-like"/>
    <property type="match status" value="1"/>
</dbReference>
<dbReference type="Proteomes" id="UP000009227">
    <property type="component" value="Chromosome"/>
</dbReference>
<gene>
    <name evidence="4" type="ordered locus">Metig_0255</name>
</gene>
<organism evidence="5">
    <name type="scientific">Methanotorris igneus (strain DSM 5666 / JCM 11834 / Kol 5)</name>
    <dbReference type="NCBI Taxonomy" id="880724"/>
    <lineage>
        <taxon>Archaea</taxon>
        <taxon>Methanobacteriati</taxon>
        <taxon>Methanobacteriota</taxon>
        <taxon>Methanomada group</taxon>
        <taxon>Methanococci</taxon>
        <taxon>Methanococcales</taxon>
        <taxon>Methanocaldococcaceae</taxon>
        <taxon>Methanotorris</taxon>
    </lineage>
</organism>
<dbReference type="InterPro" id="IPR022712">
    <property type="entry name" value="Beta_Casp"/>
</dbReference>
<dbReference type="InterPro" id="IPR036866">
    <property type="entry name" value="RibonucZ/Hydroxyglut_hydro"/>
</dbReference>
<dbReference type="GO" id="GO:0004521">
    <property type="term" value="F:RNA endonuclease activity"/>
    <property type="evidence" value="ECO:0007669"/>
    <property type="project" value="TreeGrafter"/>
</dbReference>
<dbReference type="Pfam" id="PF23023">
    <property type="entry name" value="Anti-Pycsar_Apyc1"/>
    <property type="match status" value="1"/>
</dbReference>
<dbReference type="Pfam" id="PF10996">
    <property type="entry name" value="Beta-Casp"/>
    <property type="match status" value="1"/>
</dbReference>
<dbReference type="CDD" id="cd16295">
    <property type="entry name" value="TTHA0252-CPSF-like_MBL-fold"/>
    <property type="match status" value="1"/>
</dbReference>
<evidence type="ECO:0000256" key="1">
    <source>
        <dbReference type="ARBA" id="ARBA00022801"/>
    </source>
</evidence>
<evidence type="ECO:0000259" key="2">
    <source>
        <dbReference type="SMART" id="SM00849"/>
    </source>
</evidence>
<accession>F6BAC1</accession>
<proteinExistence type="predicted"/>
<evidence type="ECO:0000313" key="4">
    <source>
        <dbReference type="EMBL" id="AEF95811.1"/>
    </source>
</evidence>
<dbReference type="EMBL" id="CP002737">
    <property type="protein sequence ID" value="AEF95811.1"/>
    <property type="molecule type" value="Genomic_DNA"/>
</dbReference>
<protein>
    <submittedName>
        <fullName evidence="4">Beta-lactamase domain protein</fullName>
    </submittedName>
</protein>
<dbReference type="PANTHER" id="PTHR11203">
    <property type="entry name" value="CLEAVAGE AND POLYADENYLATION SPECIFICITY FACTOR FAMILY MEMBER"/>
    <property type="match status" value="1"/>
</dbReference>
<keyword evidence="1" id="KW-0378">Hydrolase</keyword>
<dbReference type="SUPFAM" id="SSF56281">
    <property type="entry name" value="Metallo-hydrolase/oxidoreductase"/>
    <property type="match status" value="1"/>
</dbReference>
<dbReference type="KEGG" id="mig:Metig_0255"/>
<dbReference type="PANTHER" id="PTHR11203:SF37">
    <property type="entry name" value="INTEGRATOR COMPLEX SUBUNIT 11"/>
    <property type="match status" value="1"/>
</dbReference>
<feature type="domain" description="Beta-Casp" evidence="3">
    <location>
        <begin position="232"/>
        <end position="346"/>
    </location>
</feature>
<dbReference type="SMART" id="SM01027">
    <property type="entry name" value="Beta-Casp"/>
    <property type="match status" value="1"/>
</dbReference>
<dbReference type="InterPro" id="IPR001279">
    <property type="entry name" value="Metallo-B-lactamas"/>
</dbReference>
<dbReference type="OrthoDB" id="40950at2157"/>
<dbReference type="RefSeq" id="WP_013798420.1">
    <property type="nucleotide sequence ID" value="NC_015562.1"/>
</dbReference>
<dbReference type="AlphaFoldDB" id="F6BAC1"/>
<sequence length="426" mass="48345">MKITFRGAAMEVGRSCIEIDSGESKILLDCGVKLTGEGPKYPILDNIKVDGVFVSHAHLDHVGALPILTHNQINAPIHSTPLTKEITKVLLKDSLKIEMVEHISPKFNMHDIKKCINLHIPTYYNKRRVFKDFVYEYFDAGHIPGSASILLDYGNKKILYTGDIKVRDTRLVKGADLSYANEDIDVLIIESTYGNSIHPDREMTEKRFLQKIKETINRGGVALIPVFAVNRAQEILLILAEEKFDVPIFVDGMAIEITEIMLRHSEYLRDAKKLEKAYSRVYVVKSRDEREKVIEYLKENGGIVVTTAGMLDGGPILHYLSEMWDNPENSLILTGYQVEDTNGRYLIETGYLIINGQEIKPKLEVTLFDFSAHAGMDELHEFVNKVNPETLIIQHGDELEVLTFKKWAIEKGFNVYTPKLGEVIRI</sequence>
<evidence type="ECO:0000259" key="3">
    <source>
        <dbReference type="SMART" id="SM01027"/>
    </source>
</evidence>
<dbReference type="GeneID" id="10643090"/>
<dbReference type="STRING" id="880724.Metig_0255"/>
<keyword evidence="5" id="KW-1185">Reference proteome</keyword>
<dbReference type="InterPro" id="IPR011108">
    <property type="entry name" value="RMMBL"/>
</dbReference>
<dbReference type="Pfam" id="PF07521">
    <property type="entry name" value="RMMBL"/>
    <property type="match status" value="1"/>
</dbReference>
<feature type="domain" description="Metallo-beta-lactamase" evidence="2">
    <location>
        <begin position="13"/>
        <end position="220"/>
    </location>
</feature>
<dbReference type="SMART" id="SM00849">
    <property type="entry name" value="Lactamase_B"/>
    <property type="match status" value="1"/>
</dbReference>
<evidence type="ECO:0000313" key="5">
    <source>
        <dbReference type="Proteomes" id="UP000009227"/>
    </source>
</evidence>
<name>F6BAC1_METIK</name>
<dbReference type="InterPro" id="IPR050698">
    <property type="entry name" value="MBL"/>
</dbReference>